<dbReference type="GO" id="GO:0019239">
    <property type="term" value="F:deaminase activity"/>
    <property type="evidence" value="ECO:0007669"/>
    <property type="project" value="TreeGrafter"/>
</dbReference>
<dbReference type="STRING" id="526218.Sterm_0044"/>
<keyword evidence="2" id="KW-1185">Reference proteome</keyword>
<organism evidence="1 2">
    <name type="scientific">Sebaldella termitidis (strain ATCC 33386 / NCTC 11300)</name>
    <dbReference type="NCBI Taxonomy" id="526218"/>
    <lineage>
        <taxon>Bacteria</taxon>
        <taxon>Fusobacteriati</taxon>
        <taxon>Fusobacteriota</taxon>
        <taxon>Fusobacteriia</taxon>
        <taxon>Fusobacteriales</taxon>
        <taxon>Leptotrichiaceae</taxon>
        <taxon>Sebaldella</taxon>
    </lineage>
</organism>
<dbReference type="eggNOG" id="COG0251">
    <property type="taxonomic scope" value="Bacteria"/>
</dbReference>
<proteinExistence type="predicted"/>
<dbReference type="InterPro" id="IPR035959">
    <property type="entry name" value="RutC-like_sf"/>
</dbReference>
<evidence type="ECO:0000313" key="2">
    <source>
        <dbReference type="Proteomes" id="UP000000845"/>
    </source>
</evidence>
<dbReference type="Proteomes" id="UP000000845">
    <property type="component" value="Chromosome"/>
</dbReference>
<dbReference type="GO" id="GO:0005829">
    <property type="term" value="C:cytosol"/>
    <property type="evidence" value="ECO:0007669"/>
    <property type="project" value="TreeGrafter"/>
</dbReference>
<reference evidence="1 2" key="2">
    <citation type="journal article" date="2010" name="Stand. Genomic Sci.">
        <title>Complete genome sequence of Sebaldella termitidis type strain (NCTC 11300).</title>
        <authorList>
            <person name="Harmon-Smith M."/>
            <person name="Celia L."/>
            <person name="Chertkov O."/>
            <person name="Lapidus A."/>
            <person name="Copeland A."/>
            <person name="Glavina Del Rio T."/>
            <person name="Nolan M."/>
            <person name="Lucas S."/>
            <person name="Tice H."/>
            <person name="Cheng J.F."/>
            <person name="Han C."/>
            <person name="Detter J.C."/>
            <person name="Bruce D."/>
            <person name="Goodwin L."/>
            <person name="Pitluck S."/>
            <person name="Pati A."/>
            <person name="Liolios K."/>
            <person name="Ivanova N."/>
            <person name="Mavromatis K."/>
            <person name="Mikhailova N."/>
            <person name="Chen A."/>
            <person name="Palaniappan K."/>
            <person name="Land M."/>
            <person name="Hauser L."/>
            <person name="Chang Y.J."/>
            <person name="Jeffries C.D."/>
            <person name="Brettin T."/>
            <person name="Goker M."/>
            <person name="Beck B."/>
            <person name="Bristow J."/>
            <person name="Eisen J.A."/>
            <person name="Markowitz V."/>
            <person name="Hugenholtz P."/>
            <person name="Kyrpides N.C."/>
            <person name="Klenk H.P."/>
            <person name="Chen F."/>
        </authorList>
    </citation>
    <scope>NUCLEOTIDE SEQUENCE [LARGE SCALE GENOMIC DNA]</scope>
    <source>
        <strain evidence="2">ATCC 33386 / NCTC 11300</strain>
    </source>
</reference>
<dbReference type="PANTHER" id="PTHR11803">
    <property type="entry name" value="2-IMINOBUTANOATE/2-IMINOPROPANOATE DEAMINASE RIDA"/>
    <property type="match status" value="1"/>
</dbReference>
<dbReference type="SUPFAM" id="SSF55298">
    <property type="entry name" value="YjgF-like"/>
    <property type="match status" value="1"/>
</dbReference>
<accession>D1AIX0</accession>
<dbReference type="KEGG" id="str:Sterm_0044"/>
<dbReference type="InterPro" id="IPR006175">
    <property type="entry name" value="YjgF/YER057c/UK114"/>
</dbReference>
<dbReference type="AlphaFoldDB" id="D1AIX0"/>
<reference evidence="2" key="1">
    <citation type="submission" date="2009-09" db="EMBL/GenBank/DDBJ databases">
        <title>The complete chromosome of Sebaldella termitidis ATCC 33386.</title>
        <authorList>
            <consortium name="US DOE Joint Genome Institute (JGI-PGF)"/>
            <person name="Lucas S."/>
            <person name="Copeland A."/>
            <person name="Lapidus A."/>
            <person name="Glavina del Rio T."/>
            <person name="Dalin E."/>
            <person name="Tice H."/>
            <person name="Bruce D."/>
            <person name="Goodwin L."/>
            <person name="Pitluck S."/>
            <person name="Kyrpides N."/>
            <person name="Mavromatis K."/>
            <person name="Ivanova N."/>
            <person name="Mikhailova N."/>
            <person name="Sims D."/>
            <person name="Meincke L."/>
            <person name="Brettin T."/>
            <person name="Detter J.C."/>
            <person name="Han C."/>
            <person name="Larimer F."/>
            <person name="Land M."/>
            <person name="Hauser L."/>
            <person name="Markowitz V."/>
            <person name="Cheng J.F."/>
            <person name="Hugenholtz P."/>
            <person name="Woyke T."/>
            <person name="Wu D."/>
            <person name="Eisen J.A."/>
        </authorList>
    </citation>
    <scope>NUCLEOTIDE SEQUENCE [LARGE SCALE GENOMIC DNA]</scope>
    <source>
        <strain evidence="2">ATCC 33386 / NCTC 11300</strain>
    </source>
</reference>
<dbReference type="EMBL" id="CP001739">
    <property type="protein sequence ID" value="ACZ06932.1"/>
    <property type="molecule type" value="Genomic_DNA"/>
</dbReference>
<dbReference type="Pfam" id="PF01042">
    <property type="entry name" value="Ribonuc_L-PSP"/>
    <property type="match status" value="1"/>
</dbReference>
<gene>
    <name evidence="1" type="ordered locus">Sterm_0044</name>
</gene>
<sequence length="122" mass="13659">MIKRMPTNCGDKTCPSCVIAGDFIFLAHHAGGNNEKGVEEQMKSCLESMKKTLESAGAKMNDMVQINLHLRFIEDFDKARKVFNEYFDEENFPARMTTTTDFMDKGCLCMLDGTAYKPGAGK</sequence>
<evidence type="ECO:0000313" key="1">
    <source>
        <dbReference type="EMBL" id="ACZ06932.1"/>
    </source>
</evidence>
<protein>
    <submittedName>
        <fullName evidence="1">Endoribonuclease L-PSP</fullName>
    </submittedName>
</protein>
<dbReference type="HOGENOM" id="CLU_2070783_0_0_0"/>
<name>D1AIX0_SEBTE</name>
<dbReference type="Gene3D" id="3.30.1330.40">
    <property type="entry name" value="RutC-like"/>
    <property type="match status" value="1"/>
</dbReference>
<dbReference type="RefSeq" id="WP_012859532.1">
    <property type="nucleotide sequence ID" value="NC_013517.1"/>
</dbReference>
<dbReference type="PANTHER" id="PTHR11803:SF39">
    <property type="entry name" value="2-IMINOBUTANOATE_2-IMINOPROPANOATE DEAMINASE"/>
    <property type="match status" value="1"/>
</dbReference>
<dbReference type="CDD" id="cd00448">
    <property type="entry name" value="YjgF_YER057c_UK114_family"/>
    <property type="match status" value="1"/>
</dbReference>